<dbReference type="EMBL" id="AP007255">
    <property type="protein sequence ID" value="BAE52036.1"/>
    <property type="molecule type" value="Genomic_DNA"/>
</dbReference>
<evidence type="ECO:0000256" key="4">
    <source>
        <dbReference type="ARBA" id="ARBA00023159"/>
    </source>
</evidence>
<evidence type="ECO:0000256" key="2">
    <source>
        <dbReference type="ARBA" id="ARBA00023015"/>
    </source>
</evidence>
<dbReference type="Gene3D" id="1.10.10.10">
    <property type="entry name" value="Winged helix-like DNA-binding domain superfamily/Winged helix DNA-binding domain"/>
    <property type="match status" value="1"/>
</dbReference>
<dbReference type="Gene3D" id="3.40.190.290">
    <property type="match status" value="1"/>
</dbReference>
<gene>
    <name evidence="7" type="ordered locus">amb3232</name>
</gene>
<sequence>MPREPSPPEVDARRLRACRTMDIRQLRYFLGIVEHGSLTKAAEALHVAQPALSLHLKRLEEEFGCPLVHRTARGVVPTESGLRLAVRAGVLVERMANLKDEIRGLEAAPAGPAVIGIPTSLGPMLTVPLALAVRRLHPSIHLRVVEGLSGHMLEWVLSGSVDMALVFGSEHPAGLATRFIARERLALVGPKDDPLLNGRRDMDLAHVLALPLILPGRPHGVRAEVERAGRALGTEPSVVIEIDALDQIKALVAAGAGYTVLSERYARFGAEAANLDALPIVGPEIERTISLAHALGRPLSLAARAVHAIAVEHLDLLTTDGRWK</sequence>
<keyword evidence="2" id="KW-0805">Transcription regulation</keyword>
<proteinExistence type="inferred from homology"/>
<dbReference type="PANTHER" id="PTHR30293">
    <property type="entry name" value="TRANSCRIPTIONAL REGULATORY PROTEIN NAC-RELATED"/>
    <property type="match status" value="1"/>
</dbReference>
<dbReference type="KEGG" id="mag:amb3232"/>
<dbReference type="InterPro" id="IPR005119">
    <property type="entry name" value="LysR_subst-bd"/>
</dbReference>
<dbReference type="Pfam" id="PF03466">
    <property type="entry name" value="LysR_substrate"/>
    <property type="match status" value="1"/>
</dbReference>
<dbReference type="Pfam" id="PF00126">
    <property type="entry name" value="HTH_1"/>
    <property type="match status" value="1"/>
</dbReference>
<keyword evidence="4" id="KW-0010">Activator</keyword>
<dbReference type="InterPro" id="IPR000847">
    <property type="entry name" value="LysR_HTH_N"/>
</dbReference>
<comment type="similarity">
    <text evidence="1">Belongs to the LysR transcriptional regulatory family.</text>
</comment>
<dbReference type="GO" id="GO:0003677">
    <property type="term" value="F:DNA binding"/>
    <property type="evidence" value="ECO:0007669"/>
    <property type="project" value="UniProtKB-KW"/>
</dbReference>
<keyword evidence="5" id="KW-0804">Transcription</keyword>
<dbReference type="AlphaFoldDB" id="Q2W289"/>
<evidence type="ECO:0000313" key="7">
    <source>
        <dbReference type="EMBL" id="BAE52036.1"/>
    </source>
</evidence>
<dbReference type="InterPro" id="IPR036388">
    <property type="entry name" value="WH-like_DNA-bd_sf"/>
</dbReference>
<dbReference type="GO" id="GO:0003700">
    <property type="term" value="F:DNA-binding transcription factor activity"/>
    <property type="evidence" value="ECO:0007669"/>
    <property type="project" value="InterPro"/>
</dbReference>
<dbReference type="Proteomes" id="UP000007058">
    <property type="component" value="Chromosome"/>
</dbReference>
<dbReference type="SUPFAM" id="SSF46785">
    <property type="entry name" value="Winged helix' DNA-binding domain"/>
    <property type="match status" value="1"/>
</dbReference>
<dbReference type="SUPFAM" id="SSF53850">
    <property type="entry name" value="Periplasmic binding protein-like II"/>
    <property type="match status" value="1"/>
</dbReference>
<evidence type="ECO:0000256" key="1">
    <source>
        <dbReference type="ARBA" id="ARBA00009437"/>
    </source>
</evidence>
<dbReference type="InterPro" id="IPR036390">
    <property type="entry name" value="WH_DNA-bd_sf"/>
</dbReference>
<evidence type="ECO:0000313" key="8">
    <source>
        <dbReference type="Proteomes" id="UP000007058"/>
    </source>
</evidence>
<evidence type="ECO:0000256" key="3">
    <source>
        <dbReference type="ARBA" id="ARBA00023125"/>
    </source>
</evidence>
<dbReference type="GO" id="GO:2000142">
    <property type="term" value="P:regulation of DNA-templated transcription initiation"/>
    <property type="evidence" value="ECO:0007669"/>
    <property type="project" value="TreeGrafter"/>
</dbReference>
<dbReference type="CDD" id="cd08433">
    <property type="entry name" value="PBP2_Nac"/>
    <property type="match status" value="1"/>
</dbReference>
<name>Q2W289_PARM1</name>
<evidence type="ECO:0000256" key="5">
    <source>
        <dbReference type="ARBA" id="ARBA00023163"/>
    </source>
</evidence>
<dbReference type="PROSITE" id="PS50931">
    <property type="entry name" value="HTH_LYSR"/>
    <property type="match status" value="1"/>
</dbReference>
<keyword evidence="8" id="KW-1185">Reference proteome</keyword>
<dbReference type="FunFam" id="1.10.10.10:FF:000001">
    <property type="entry name" value="LysR family transcriptional regulator"/>
    <property type="match status" value="1"/>
</dbReference>
<evidence type="ECO:0000259" key="6">
    <source>
        <dbReference type="PROSITE" id="PS50931"/>
    </source>
</evidence>
<dbReference type="STRING" id="342108.amb3232"/>
<dbReference type="HOGENOM" id="CLU_039613_6_5_5"/>
<protein>
    <submittedName>
        <fullName evidence="7">Transcriptional regulator</fullName>
    </submittedName>
</protein>
<dbReference type="PRINTS" id="PR00039">
    <property type="entry name" value="HTHLYSR"/>
</dbReference>
<keyword evidence="3" id="KW-0238">DNA-binding</keyword>
<accession>Q2W289</accession>
<dbReference type="PANTHER" id="PTHR30293:SF0">
    <property type="entry name" value="NITROGEN ASSIMILATION REGULATORY PROTEIN NAC"/>
    <property type="match status" value="1"/>
</dbReference>
<organism evidence="7 8">
    <name type="scientific">Paramagnetospirillum magneticum (strain ATCC 700264 / AMB-1)</name>
    <name type="common">Magnetospirillum magneticum</name>
    <dbReference type="NCBI Taxonomy" id="342108"/>
    <lineage>
        <taxon>Bacteria</taxon>
        <taxon>Pseudomonadati</taxon>
        <taxon>Pseudomonadota</taxon>
        <taxon>Alphaproteobacteria</taxon>
        <taxon>Rhodospirillales</taxon>
        <taxon>Magnetospirillaceae</taxon>
        <taxon>Paramagnetospirillum</taxon>
    </lineage>
</organism>
<reference evidence="7 8" key="1">
    <citation type="journal article" date="2005" name="DNA Res.">
        <title>Complete genome sequence of the facultative anaerobic magnetotactic bacterium Magnetospirillum sp. strain AMB-1.</title>
        <authorList>
            <person name="Matsunaga T."/>
            <person name="Okamura Y."/>
            <person name="Fukuda Y."/>
            <person name="Wahyudi A.T."/>
            <person name="Murase Y."/>
            <person name="Takeyama H."/>
        </authorList>
    </citation>
    <scope>NUCLEOTIDE SEQUENCE [LARGE SCALE GENOMIC DNA]</scope>
    <source>
        <strain evidence="8">ATCC 700264 / AMB-1</strain>
    </source>
</reference>
<feature type="domain" description="HTH lysR-type" evidence="6">
    <location>
        <begin position="21"/>
        <end position="78"/>
    </location>
</feature>